<dbReference type="Gene3D" id="2.40.30.110">
    <property type="entry name" value="Aminomethyltransferase beta-barrel domains"/>
    <property type="match status" value="1"/>
</dbReference>
<dbReference type="GO" id="GO:0004047">
    <property type="term" value="F:aminomethyltransferase activity"/>
    <property type="evidence" value="ECO:0007669"/>
    <property type="project" value="UniProtKB-EC"/>
</dbReference>
<evidence type="ECO:0000313" key="11">
    <source>
        <dbReference type="Proteomes" id="UP000321389"/>
    </source>
</evidence>
<keyword evidence="3" id="KW-0032">Aminotransferase</keyword>
<dbReference type="RefSeq" id="WP_146301700.1">
    <property type="nucleotide sequence ID" value="NZ_CP042301.2"/>
</dbReference>
<evidence type="ECO:0000256" key="6">
    <source>
        <dbReference type="ARBA" id="ARBA00047665"/>
    </source>
</evidence>
<dbReference type="SUPFAM" id="SSF103025">
    <property type="entry name" value="Folate-binding domain"/>
    <property type="match status" value="1"/>
</dbReference>
<protein>
    <recommendedName>
        <fullName evidence="2">aminomethyltransferase</fullName>
        <ecNumber evidence="2">2.1.2.10</ecNumber>
    </recommendedName>
    <alternativeName>
        <fullName evidence="5">Glycine cleavage system T protein</fullName>
    </alternativeName>
</protein>
<keyword evidence="11" id="KW-1185">Reference proteome</keyword>
<dbReference type="Gene3D" id="4.10.1250.10">
    <property type="entry name" value="Aminomethyltransferase fragment"/>
    <property type="match status" value="1"/>
</dbReference>
<comment type="similarity">
    <text evidence="1">Belongs to the GcvT family.</text>
</comment>
<dbReference type="OrthoDB" id="9774591at2"/>
<dbReference type="NCBIfam" id="NF010093">
    <property type="entry name" value="PRK13579.1"/>
    <property type="match status" value="1"/>
</dbReference>
<dbReference type="InterPro" id="IPR006223">
    <property type="entry name" value="GcvT"/>
</dbReference>
<dbReference type="SUPFAM" id="SSF101790">
    <property type="entry name" value="Aminomethyltransferase beta-barrel domain"/>
    <property type="match status" value="1"/>
</dbReference>
<comment type="catalytic activity">
    <reaction evidence="6">
        <text>N(6)-[(R)-S(8)-aminomethyldihydrolipoyl]-L-lysyl-[protein] + (6S)-5,6,7,8-tetrahydrofolate = N(6)-[(R)-dihydrolipoyl]-L-lysyl-[protein] + (6R)-5,10-methylene-5,6,7,8-tetrahydrofolate + NH4(+)</text>
        <dbReference type="Rhea" id="RHEA:16945"/>
        <dbReference type="Rhea" id="RHEA-COMP:10475"/>
        <dbReference type="Rhea" id="RHEA-COMP:10492"/>
        <dbReference type="ChEBI" id="CHEBI:15636"/>
        <dbReference type="ChEBI" id="CHEBI:28938"/>
        <dbReference type="ChEBI" id="CHEBI:57453"/>
        <dbReference type="ChEBI" id="CHEBI:83100"/>
        <dbReference type="ChEBI" id="CHEBI:83143"/>
        <dbReference type="EC" id="2.1.2.10"/>
    </reaction>
</comment>
<evidence type="ECO:0000313" key="10">
    <source>
        <dbReference type="EMBL" id="QDZ03067.1"/>
    </source>
</evidence>
<dbReference type="InterPro" id="IPR028896">
    <property type="entry name" value="GcvT/YgfZ/DmdA"/>
</dbReference>
<feature type="domain" description="Aminomethyltransferase C-terminal" evidence="9">
    <location>
        <begin position="283"/>
        <end position="359"/>
    </location>
</feature>
<dbReference type="Gene3D" id="3.30.1360.120">
    <property type="entry name" value="Probable tRNA modification gtpase trme, domain 1"/>
    <property type="match status" value="1"/>
</dbReference>
<dbReference type="GO" id="GO:0008168">
    <property type="term" value="F:methyltransferase activity"/>
    <property type="evidence" value="ECO:0007669"/>
    <property type="project" value="UniProtKB-KW"/>
</dbReference>
<dbReference type="PIRSF" id="PIRSF006487">
    <property type="entry name" value="GcvT"/>
    <property type="match status" value="1"/>
</dbReference>
<keyword evidence="4 10" id="KW-0808">Transferase</keyword>
<evidence type="ECO:0000259" key="8">
    <source>
        <dbReference type="Pfam" id="PF01571"/>
    </source>
</evidence>
<evidence type="ECO:0000256" key="7">
    <source>
        <dbReference type="PIRSR" id="PIRSR006487-1"/>
    </source>
</evidence>
<evidence type="ECO:0000259" key="9">
    <source>
        <dbReference type="Pfam" id="PF08669"/>
    </source>
</evidence>
<dbReference type="GO" id="GO:0008483">
    <property type="term" value="F:transaminase activity"/>
    <property type="evidence" value="ECO:0007669"/>
    <property type="project" value="UniProtKB-KW"/>
</dbReference>
<evidence type="ECO:0000256" key="3">
    <source>
        <dbReference type="ARBA" id="ARBA00022576"/>
    </source>
</evidence>
<evidence type="ECO:0000256" key="5">
    <source>
        <dbReference type="ARBA" id="ARBA00031395"/>
    </source>
</evidence>
<dbReference type="Pfam" id="PF08669">
    <property type="entry name" value="GCV_T_C"/>
    <property type="match status" value="1"/>
</dbReference>
<evidence type="ECO:0000256" key="1">
    <source>
        <dbReference type="ARBA" id="ARBA00008609"/>
    </source>
</evidence>
<dbReference type="Pfam" id="PF01571">
    <property type="entry name" value="GCV_T"/>
    <property type="match status" value="1"/>
</dbReference>
<dbReference type="PANTHER" id="PTHR43757">
    <property type="entry name" value="AMINOMETHYLTRANSFERASE"/>
    <property type="match status" value="1"/>
</dbReference>
<gene>
    <name evidence="10" type="primary">gcvT</name>
    <name evidence="10" type="ORF">FQ775_23360</name>
</gene>
<feature type="binding site" evidence="7">
    <location>
        <position position="196"/>
    </location>
    <ligand>
        <name>substrate</name>
    </ligand>
</feature>
<dbReference type="GO" id="GO:0006546">
    <property type="term" value="P:glycine catabolic process"/>
    <property type="evidence" value="ECO:0007669"/>
    <property type="project" value="InterPro"/>
</dbReference>
<evidence type="ECO:0000256" key="2">
    <source>
        <dbReference type="ARBA" id="ARBA00012616"/>
    </source>
</evidence>
<dbReference type="InterPro" id="IPR029043">
    <property type="entry name" value="GcvT/YgfZ_C"/>
</dbReference>
<dbReference type="Gene3D" id="3.30.70.1400">
    <property type="entry name" value="Aminomethyltransferase beta-barrel domains"/>
    <property type="match status" value="1"/>
</dbReference>
<dbReference type="NCBIfam" id="NF001567">
    <property type="entry name" value="PRK00389.1"/>
    <property type="match status" value="1"/>
</dbReference>
<sequence>MTATETLSRLPLHDLHENAGARFGGFAGWSMPITYPLGVMKEHLHVREKAGLFDISHMKLFAVSGADALRLIGRACPFDPAEMETSQSRLTFFLNEEAGILDDLIVTRLDENRFMIVANAGNAAGDEAHLKALAKGLDVTIEPLDRVFLALQGPEAEAALNRAGIATDGLFFMHGREPKDGWFLSRSGYTGEDGFEIALPEQDARPLAEALVADPAVEWIGLAARDSLRLEAGLCLHGQDISADTTPVAAALLWAIPKPVRETGAFVGAEALRAAIAAGAAQKRVGLKPEGRQPVRGGVALVDEAGNPAGTVTSGGFGPSTGHPVAMGYVDKGLASAGTRLFAEIRGNRVPVAIHPLPFTPHRYFRG</sequence>
<dbReference type="KEGG" id="niy:FQ775_23360"/>
<dbReference type="InterPro" id="IPR027266">
    <property type="entry name" value="TrmE/GcvT-like"/>
</dbReference>
<evidence type="ECO:0000256" key="4">
    <source>
        <dbReference type="ARBA" id="ARBA00022679"/>
    </source>
</evidence>
<accession>A0A5B8L557</accession>
<dbReference type="GO" id="GO:0005960">
    <property type="term" value="C:glycine cleavage complex"/>
    <property type="evidence" value="ECO:0007669"/>
    <property type="project" value="InterPro"/>
</dbReference>
<reference evidence="10" key="1">
    <citation type="submission" date="2020-04" db="EMBL/GenBank/DDBJ databases">
        <title>Nitratireductor sp. nov. isolated from mangrove soil.</title>
        <authorList>
            <person name="Ye Y."/>
        </authorList>
    </citation>
    <scope>NUCLEOTIDE SEQUENCE</scope>
    <source>
        <strain evidence="10">SY7</strain>
    </source>
</reference>
<dbReference type="InterPro" id="IPR006222">
    <property type="entry name" value="GCVT_N"/>
</dbReference>
<dbReference type="EC" id="2.1.2.10" evidence="2"/>
<organism evidence="10 11">
    <name type="scientific">Nitratireductor mangrovi</name>
    <dbReference type="NCBI Taxonomy" id="2599600"/>
    <lineage>
        <taxon>Bacteria</taxon>
        <taxon>Pseudomonadati</taxon>
        <taxon>Pseudomonadota</taxon>
        <taxon>Alphaproteobacteria</taxon>
        <taxon>Hyphomicrobiales</taxon>
        <taxon>Phyllobacteriaceae</taxon>
        <taxon>Nitratireductor</taxon>
    </lineage>
</organism>
<dbReference type="EMBL" id="CP042301">
    <property type="protein sequence ID" value="QDZ03067.1"/>
    <property type="molecule type" value="Genomic_DNA"/>
</dbReference>
<dbReference type="NCBIfam" id="TIGR00528">
    <property type="entry name" value="gcvT"/>
    <property type="match status" value="1"/>
</dbReference>
<dbReference type="Proteomes" id="UP000321389">
    <property type="component" value="Chromosome"/>
</dbReference>
<dbReference type="PANTHER" id="PTHR43757:SF2">
    <property type="entry name" value="AMINOMETHYLTRANSFERASE, MITOCHONDRIAL"/>
    <property type="match status" value="1"/>
</dbReference>
<name>A0A5B8L557_9HYPH</name>
<dbReference type="InterPro" id="IPR013977">
    <property type="entry name" value="GcvT_C"/>
</dbReference>
<dbReference type="AlphaFoldDB" id="A0A5B8L557"/>
<feature type="domain" description="GCVT N-terminal" evidence="8">
    <location>
        <begin position="12"/>
        <end position="256"/>
    </location>
</feature>
<dbReference type="GO" id="GO:0032259">
    <property type="term" value="P:methylation"/>
    <property type="evidence" value="ECO:0007669"/>
    <property type="project" value="UniProtKB-KW"/>
</dbReference>
<proteinExistence type="inferred from homology"/>